<dbReference type="GO" id="GO:0016491">
    <property type="term" value="F:oxidoreductase activity"/>
    <property type="evidence" value="ECO:0007669"/>
    <property type="project" value="UniProtKB-KW"/>
</dbReference>
<proteinExistence type="inferred from homology"/>
<dbReference type="PANTHER" id="PTHR43639">
    <property type="entry name" value="OXIDOREDUCTASE, SHORT-CHAIN DEHYDROGENASE/REDUCTASE FAMILY (AFU_ORTHOLOGUE AFUA_5G02870)"/>
    <property type="match status" value="1"/>
</dbReference>
<evidence type="ECO:0000313" key="4">
    <source>
        <dbReference type="Proteomes" id="UP000639606"/>
    </source>
</evidence>
<reference evidence="3" key="2">
    <citation type="submission" date="2020-09" db="EMBL/GenBank/DDBJ databases">
        <authorList>
            <person name="Sun Q."/>
            <person name="Ohkuma M."/>
        </authorList>
    </citation>
    <scope>NUCLEOTIDE SEQUENCE</scope>
    <source>
        <strain evidence="3">JCM 3313</strain>
    </source>
</reference>
<dbReference type="FunFam" id="3.40.50.720:FF:000084">
    <property type="entry name" value="Short-chain dehydrogenase reductase"/>
    <property type="match status" value="1"/>
</dbReference>
<dbReference type="AlphaFoldDB" id="A0A918EFY5"/>
<organism evidence="3 4">
    <name type="scientific">Saccharothrix coeruleofusca</name>
    <dbReference type="NCBI Taxonomy" id="33919"/>
    <lineage>
        <taxon>Bacteria</taxon>
        <taxon>Bacillati</taxon>
        <taxon>Actinomycetota</taxon>
        <taxon>Actinomycetes</taxon>
        <taxon>Pseudonocardiales</taxon>
        <taxon>Pseudonocardiaceae</taxon>
        <taxon>Saccharothrix</taxon>
    </lineage>
</organism>
<dbReference type="InterPro" id="IPR002347">
    <property type="entry name" value="SDR_fam"/>
</dbReference>
<dbReference type="RefSeq" id="WP_189224952.1">
    <property type="nucleotide sequence ID" value="NZ_BMRG01000008.1"/>
</dbReference>
<sequence>MELANQRALVTGSTSGIGRETALLLAGAGAAVVVSGRDAERGKAVVADIEARGGRAEYVQADLADLDSVRELAESAGEVDVLVNNAGVFPAASTFEQDLAGYQLMFDINVRAPYFLTAALAPKMVERGSGSIVNISSLAAARAFPGTSAYSATKAALESLTRTWALEFAGVRVNTVTPGPVTTDGAMTEAADGTDPRAAIALLGRVASASEIAEVILFLASPRASYVTGANIFVDGGGAVFK</sequence>
<dbReference type="PRINTS" id="PR00080">
    <property type="entry name" value="SDRFAMILY"/>
</dbReference>
<dbReference type="EMBL" id="BMRG01000008">
    <property type="protein sequence ID" value="GGP64671.1"/>
    <property type="molecule type" value="Genomic_DNA"/>
</dbReference>
<comment type="similarity">
    <text evidence="1">Belongs to the short-chain dehydrogenases/reductases (SDR) family.</text>
</comment>
<reference evidence="3" key="1">
    <citation type="journal article" date="2014" name="Int. J. Syst. Evol. Microbiol.">
        <title>Complete genome sequence of Corynebacterium casei LMG S-19264T (=DSM 44701T), isolated from a smear-ripened cheese.</title>
        <authorList>
            <consortium name="US DOE Joint Genome Institute (JGI-PGF)"/>
            <person name="Walter F."/>
            <person name="Albersmeier A."/>
            <person name="Kalinowski J."/>
            <person name="Ruckert C."/>
        </authorList>
    </citation>
    <scope>NUCLEOTIDE SEQUENCE</scope>
    <source>
        <strain evidence="3">JCM 3313</strain>
    </source>
</reference>
<accession>A0A918EFY5</accession>
<dbReference type="SUPFAM" id="SSF51735">
    <property type="entry name" value="NAD(P)-binding Rossmann-fold domains"/>
    <property type="match status" value="1"/>
</dbReference>
<dbReference type="Proteomes" id="UP000639606">
    <property type="component" value="Unassembled WGS sequence"/>
</dbReference>
<gene>
    <name evidence="3" type="ORF">GCM10010185_41480</name>
</gene>
<protein>
    <submittedName>
        <fullName evidence="3">Short-chain dehydrogenase</fullName>
    </submittedName>
</protein>
<dbReference type="InterPro" id="IPR036291">
    <property type="entry name" value="NAD(P)-bd_dom_sf"/>
</dbReference>
<evidence type="ECO:0000256" key="2">
    <source>
        <dbReference type="ARBA" id="ARBA00023002"/>
    </source>
</evidence>
<keyword evidence="2" id="KW-0560">Oxidoreductase</keyword>
<dbReference type="CDD" id="cd05233">
    <property type="entry name" value="SDR_c"/>
    <property type="match status" value="1"/>
</dbReference>
<evidence type="ECO:0000313" key="3">
    <source>
        <dbReference type="EMBL" id="GGP64671.1"/>
    </source>
</evidence>
<keyword evidence="4" id="KW-1185">Reference proteome</keyword>
<dbReference type="Gene3D" id="3.40.50.720">
    <property type="entry name" value="NAD(P)-binding Rossmann-like Domain"/>
    <property type="match status" value="1"/>
</dbReference>
<evidence type="ECO:0000256" key="1">
    <source>
        <dbReference type="ARBA" id="ARBA00006484"/>
    </source>
</evidence>
<dbReference type="PRINTS" id="PR00081">
    <property type="entry name" value="GDHRDH"/>
</dbReference>
<comment type="caution">
    <text evidence="3">The sequence shown here is derived from an EMBL/GenBank/DDBJ whole genome shotgun (WGS) entry which is preliminary data.</text>
</comment>
<dbReference type="InterPro" id="IPR020904">
    <property type="entry name" value="Sc_DH/Rdtase_CS"/>
</dbReference>
<dbReference type="PROSITE" id="PS00061">
    <property type="entry name" value="ADH_SHORT"/>
    <property type="match status" value="1"/>
</dbReference>
<name>A0A918EFY5_9PSEU</name>
<dbReference type="Pfam" id="PF13561">
    <property type="entry name" value="adh_short_C2"/>
    <property type="match status" value="1"/>
</dbReference>
<dbReference type="PANTHER" id="PTHR43639:SF1">
    <property type="entry name" value="SHORT-CHAIN DEHYDROGENASE_REDUCTASE FAMILY PROTEIN"/>
    <property type="match status" value="1"/>
</dbReference>